<dbReference type="SUPFAM" id="SSF141523">
    <property type="entry name" value="L,D-transpeptidase catalytic domain-like"/>
    <property type="match status" value="1"/>
</dbReference>
<dbReference type="UniPathway" id="UPA00219"/>
<sequence>MKHKYFVALAVVMISLILIATWRRAVLIESSYQASIPLDFSGEFDMSDLVGVYEGEASTVPSSVFALHPQKAVLGVAEPSERWVEVDLSEQKLRAWDGGSLFLETLVSTGLPGYKTPTGEFRIWIKLRATKMEGGTGRLYYYLPNVPYVMYFGSNNVPNWKGYGLHGTYWHNDFGTPRSHGCVNLPTPMAEKLYYWTSPVVPEGKTMEYASADNLGTRIIIHD</sequence>
<proteinExistence type="predicted"/>
<evidence type="ECO:0000256" key="6">
    <source>
        <dbReference type="PROSITE-ProRule" id="PRU01373"/>
    </source>
</evidence>
<dbReference type="GO" id="GO:0005576">
    <property type="term" value="C:extracellular region"/>
    <property type="evidence" value="ECO:0007669"/>
    <property type="project" value="TreeGrafter"/>
</dbReference>
<dbReference type="GO" id="GO:0071555">
    <property type="term" value="P:cell wall organization"/>
    <property type="evidence" value="ECO:0007669"/>
    <property type="project" value="UniProtKB-UniRule"/>
</dbReference>
<keyword evidence="4 6" id="KW-0573">Peptidoglycan synthesis</keyword>
<dbReference type="Gene3D" id="2.40.440.10">
    <property type="entry name" value="L,D-transpeptidase catalytic domain-like"/>
    <property type="match status" value="1"/>
</dbReference>
<comment type="caution">
    <text evidence="8">The sequence shown here is derived from an EMBL/GenBank/DDBJ whole genome shotgun (WGS) entry which is preliminary data.</text>
</comment>
<evidence type="ECO:0000256" key="3">
    <source>
        <dbReference type="ARBA" id="ARBA00022960"/>
    </source>
</evidence>
<evidence type="ECO:0000313" key="9">
    <source>
        <dbReference type="Proteomes" id="UP000034090"/>
    </source>
</evidence>
<evidence type="ECO:0000256" key="4">
    <source>
        <dbReference type="ARBA" id="ARBA00022984"/>
    </source>
</evidence>
<evidence type="ECO:0000256" key="5">
    <source>
        <dbReference type="ARBA" id="ARBA00023316"/>
    </source>
</evidence>
<evidence type="ECO:0000256" key="2">
    <source>
        <dbReference type="ARBA" id="ARBA00022679"/>
    </source>
</evidence>
<dbReference type="InterPro" id="IPR005490">
    <property type="entry name" value="LD_TPept_cat_dom"/>
</dbReference>
<evidence type="ECO:0000256" key="1">
    <source>
        <dbReference type="ARBA" id="ARBA00004752"/>
    </source>
</evidence>
<dbReference type="GO" id="GO:0071972">
    <property type="term" value="F:peptidoglycan L,D-transpeptidase activity"/>
    <property type="evidence" value="ECO:0007669"/>
    <property type="project" value="TreeGrafter"/>
</dbReference>
<dbReference type="Proteomes" id="UP000034090">
    <property type="component" value="Unassembled WGS sequence"/>
</dbReference>
<evidence type="ECO:0000313" key="8">
    <source>
        <dbReference type="EMBL" id="KKS97333.1"/>
    </source>
</evidence>
<dbReference type="GO" id="GO:0018104">
    <property type="term" value="P:peptidoglycan-protein cross-linking"/>
    <property type="evidence" value="ECO:0007669"/>
    <property type="project" value="TreeGrafter"/>
</dbReference>
<gene>
    <name evidence="8" type="ORF">UV74_C0013G0455</name>
</gene>
<dbReference type="PANTHER" id="PTHR30582">
    <property type="entry name" value="L,D-TRANSPEPTIDASE"/>
    <property type="match status" value="1"/>
</dbReference>
<name>A0A0G1GEP1_9BACT</name>
<feature type="active site" description="Proton donor/acceptor" evidence="6">
    <location>
        <position position="166"/>
    </location>
</feature>
<keyword evidence="2" id="KW-0808">Transferase</keyword>
<keyword evidence="5 6" id="KW-0961">Cell wall biogenesis/degradation</keyword>
<evidence type="ECO:0000259" key="7">
    <source>
        <dbReference type="PROSITE" id="PS52029"/>
    </source>
</evidence>
<protein>
    <submittedName>
        <fullName evidence="8">ErfK/YbiS/YcfS/YnhG family protein</fullName>
    </submittedName>
</protein>
<organism evidence="8 9">
    <name type="scientific">Candidatus Woesebacteria bacterium GW2011_GWB1_43_14</name>
    <dbReference type="NCBI Taxonomy" id="1618578"/>
    <lineage>
        <taxon>Bacteria</taxon>
        <taxon>Candidatus Woeseibacteriota</taxon>
    </lineage>
</organism>
<dbReference type="AlphaFoldDB" id="A0A0G1GEP1"/>
<dbReference type="InterPro" id="IPR050979">
    <property type="entry name" value="LD-transpeptidase"/>
</dbReference>
<comment type="pathway">
    <text evidence="1 6">Cell wall biogenesis; peptidoglycan biosynthesis.</text>
</comment>
<dbReference type="Pfam" id="PF03734">
    <property type="entry name" value="YkuD"/>
    <property type="match status" value="1"/>
</dbReference>
<feature type="active site" description="Nucleophile" evidence="6">
    <location>
        <position position="182"/>
    </location>
</feature>
<dbReference type="GO" id="GO:0008360">
    <property type="term" value="P:regulation of cell shape"/>
    <property type="evidence" value="ECO:0007669"/>
    <property type="project" value="UniProtKB-UniRule"/>
</dbReference>
<accession>A0A0G1GEP1</accession>
<dbReference type="GO" id="GO:0016740">
    <property type="term" value="F:transferase activity"/>
    <property type="evidence" value="ECO:0007669"/>
    <property type="project" value="UniProtKB-KW"/>
</dbReference>
<feature type="domain" description="L,D-TPase catalytic" evidence="7">
    <location>
        <begin position="82"/>
        <end position="222"/>
    </location>
</feature>
<dbReference type="PANTHER" id="PTHR30582:SF2">
    <property type="entry name" value="L,D-TRANSPEPTIDASE YCIB-RELATED"/>
    <property type="match status" value="1"/>
</dbReference>
<dbReference type="EMBL" id="LCFQ01000013">
    <property type="protein sequence ID" value="KKS97333.1"/>
    <property type="molecule type" value="Genomic_DNA"/>
</dbReference>
<keyword evidence="3 6" id="KW-0133">Cell shape</keyword>
<dbReference type="PROSITE" id="PS52029">
    <property type="entry name" value="LD_TPASE"/>
    <property type="match status" value="1"/>
</dbReference>
<reference evidence="8 9" key="1">
    <citation type="journal article" date="2015" name="Nature">
        <title>rRNA introns, odd ribosomes, and small enigmatic genomes across a large radiation of phyla.</title>
        <authorList>
            <person name="Brown C.T."/>
            <person name="Hug L.A."/>
            <person name="Thomas B.C."/>
            <person name="Sharon I."/>
            <person name="Castelle C.J."/>
            <person name="Singh A."/>
            <person name="Wilkins M.J."/>
            <person name="Williams K.H."/>
            <person name="Banfield J.F."/>
        </authorList>
    </citation>
    <scope>NUCLEOTIDE SEQUENCE [LARGE SCALE GENOMIC DNA]</scope>
</reference>
<dbReference type="STRING" id="1618578.UV74_C0013G0455"/>
<dbReference type="InterPro" id="IPR038063">
    <property type="entry name" value="Transpep_catalytic_dom"/>
</dbReference>
<dbReference type="PATRIC" id="fig|1618578.3.peg.808"/>
<dbReference type="CDD" id="cd16913">
    <property type="entry name" value="YkuD_like"/>
    <property type="match status" value="1"/>
</dbReference>